<feature type="compositionally biased region" description="Basic and acidic residues" evidence="1">
    <location>
        <begin position="402"/>
        <end position="413"/>
    </location>
</feature>
<feature type="compositionally biased region" description="Polar residues" evidence="1">
    <location>
        <begin position="392"/>
        <end position="401"/>
    </location>
</feature>
<organism evidence="2 3">
    <name type="scientific">Latilactobacillus sakei</name>
    <name type="common">Lactobacillus sakei</name>
    <dbReference type="NCBI Taxonomy" id="1599"/>
    <lineage>
        <taxon>Bacteria</taxon>
        <taxon>Bacillati</taxon>
        <taxon>Bacillota</taxon>
        <taxon>Bacilli</taxon>
        <taxon>Lactobacillales</taxon>
        <taxon>Lactobacillaceae</taxon>
        <taxon>Latilactobacillus</taxon>
    </lineage>
</organism>
<name>A0AAF0K3W4_LATSK</name>
<dbReference type="InterPro" id="IPR021462">
    <property type="entry name" value="DUF3114"/>
</dbReference>
<reference evidence="2" key="1">
    <citation type="submission" date="2023-04" db="EMBL/GenBank/DDBJ databases">
        <title>Novel strain of Lactilactobacillus sakei and use thereof.</title>
        <authorList>
            <person name="Kim S.Y."/>
        </authorList>
    </citation>
    <scope>NUCLEOTIDE SEQUENCE</scope>
    <source>
        <strain evidence="2">HUP1</strain>
    </source>
</reference>
<dbReference type="AlphaFoldDB" id="A0AAF0K3W4"/>
<protein>
    <submittedName>
        <fullName evidence="2">DUF3114 domain-containing protein</fullName>
    </submittedName>
</protein>
<gene>
    <name evidence="2" type="ORF">QBD03_09265</name>
</gene>
<sequence>MMVNQKLRRLMNLQTVLITQLQDRQTTAVMRQMIQQQLLPQVRGQLLLALQDKRLFQLPTATQTKLEQLLIQNLIEPSNGAALSALWLETTQLRYHLPTKNGLVAHFAQLELENWDDNSLRAYAAIIRQQEPLFNLTAANRALHRVGSPLYQQLYQAYGGRTTNRLVNWQRANLVLMQLGAQLDAHHFLQLAAEDFEIYSEMPPDAPFLKTFAQSVQLAFKDQDLTDQRLHQFRMYLDRQNIQYIRTHFKTAGDSDEMALQKFVAQRQKKQRAYWLKREPARLHNKYMRGVTFNADANLNRKRLTPDFHSEFIIDRTGQFVTQWDVLRYRTPHQIESDPAQYVLNIAEKNAVLNGESFNYANRNNLQHAQLDSRPPRQLDHQLRDRAFAGWQSPNKQQYRQSAEKSDACSRSY</sequence>
<dbReference type="RefSeq" id="WP_251925704.1">
    <property type="nucleotide sequence ID" value="NZ_CP015487.1"/>
</dbReference>
<feature type="region of interest" description="Disordered" evidence="1">
    <location>
        <begin position="391"/>
        <end position="413"/>
    </location>
</feature>
<dbReference type="EMBL" id="CP122959">
    <property type="protein sequence ID" value="WGI18919.1"/>
    <property type="molecule type" value="Genomic_DNA"/>
</dbReference>
<dbReference type="Pfam" id="PF11311">
    <property type="entry name" value="DUF3114"/>
    <property type="match status" value="1"/>
</dbReference>
<evidence type="ECO:0000313" key="3">
    <source>
        <dbReference type="Proteomes" id="UP001179858"/>
    </source>
</evidence>
<evidence type="ECO:0000256" key="1">
    <source>
        <dbReference type="SAM" id="MobiDB-lite"/>
    </source>
</evidence>
<evidence type="ECO:0000313" key="2">
    <source>
        <dbReference type="EMBL" id="WGI18919.1"/>
    </source>
</evidence>
<proteinExistence type="predicted"/>
<accession>A0AAF0K3W4</accession>
<dbReference type="Proteomes" id="UP001179858">
    <property type="component" value="Chromosome"/>
</dbReference>